<evidence type="ECO:0000256" key="3">
    <source>
        <dbReference type="ARBA" id="ARBA00022801"/>
    </source>
</evidence>
<proteinExistence type="inferred from homology"/>
<keyword evidence="4" id="KW-0342">GTP-binding</keyword>
<keyword evidence="2" id="KW-0547">Nucleotide-binding</keyword>
<evidence type="ECO:0000313" key="6">
    <source>
        <dbReference type="Proteomes" id="UP001519332"/>
    </source>
</evidence>
<dbReference type="SUPFAM" id="SSF52540">
    <property type="entry name" value="P-loop containing nucleoside triphosphate hydrolases"/>
    <property type="match status" value="1"/>
</dbReference>
<comment type="similarity">
    <text evidence="1">Belongs to the GPN-loop GTPase family.</text>
</comment>
<keyword evidence="3" id="KW-0378">Hydrolase</keyword>
<gene>
    <name evidence="5" type="ORF">JOF56_009241</name>
</gene>
<evidence type="ECO:0000256" key="4">
    <source>
        <dbReference type="ARBA" id="ARBA00023134"/>
    </source>
</evidence>
<sequence length="187" mass="20183">MAYLPSGVQQAVKILITGPFGVGKTTLVSTMSEITPLRTEEVMSQASVPVDDLSGVPGKTTTTVGMDFGRRTLTDEIVLYMFGTPGQSRFQPMLELMAQGALGALVLADTRRLDQSFEVMERLEGMSLPYAVAVNHFPESRTFADQELREALDLLPDTPLVTCDARDLHSSASALAALVAHILTPDK</sequence>
<evidence type="ECO:0000313" key="5">
    <source>
        <dbReference type="EMBL" id="MBP2328856.1"/>
    </source>
</evidence>
<dbReference type="InterPro" id="IPR004130">
    <property type="entry name" value="Gpn"/>
</dbReference>
<dbReference type="Pfam" id="PF03029">
    <property type="entry name" value="ATP_bind_1"/>
    <property type="match status" value="1"/>
</dbReference>
<comment type="caution">
    <text evidence="5">The sequence shown here is derived from an EMBL/GenBank/DDBJ whole genome shotgun (WGS) entry which is preliminary data.</text>
</comment>
<accession>A0ABS4TY43</accession>
<dbReference type="CDD" id="cd00882">
    <property type="entry name" value="Ras_like_GTPase"/>
    <property type="match status" value="1"/>
</dbReference>
<dbReference type="InterPro" id="IPR052705">
    <property type="entry name" value="Gliding_Motility_GTPase"/>
</dbReference>
<dbReference type="EMBL" id="JAGINW010000001">
    <property type="protein sequence ID" value="MBP2328856.1"/>
    <property type="molecule type" value="Genomic_DNA"/>
</dbReference>
<keyword evidence="5" id="KW-0675">Receptor</keyword>
<keyword evidence="6" id="KW-1185">Reference proteome</keyword>
<dbReference type="Gene3D" id="3.40.50.300">
    <property type="entry name" value="P-loop containing nucleotide triphosphate hydrolases"/>
    <property type="match status" value="1"/>
</dbReference>
<name>A0ABS4TY43_9PSEU</name>
<organism evidence="5 6">
    <name type="scientific">Kibdelosporangium banguiense</name>
    <dbReference type="NCBI Taxonomy" id="1365924"/>
    <lineage>
        <taxon>Bacteria</taxon>
        <taxon>Bacillati</taxon>
        <taxon>Actinomycetota</taxon>
        <taxon>Actinomycetes</taxon>
        <taxon>Pseudonocardiales</taxon>
        <taxon>Pseudonocardiaceae</taxon>
        <taxon>Kibdelosporangium</taxon>
    </lineage>
</organism>
<evidence type="ECO:0000256" key="2">
    <source>
        <dbReference type="ARBA" id="ARBA00022741"/>
    </source>
</evidence>
<reference evidence="5 6" key="1">
    <citation type="submission" date="2021-03" db="EMBL/GenBank/DDBJ databases">
        <title>Sequencing the genomes of 1000 actinobacteria strains.</title>
        <authorList>
            <person name="Klenk H.-P."/>
        </authorList>
    </citation>
    <scope>NUCLEOTIDE SEQUENCE [LARGE SCALE GENOMIC DNA]</scope>
    <source>
        <strain evidence="5 6">DSM 46670</strain>
    </source>
</reference>
<protein>
    <submittedName>
        <fullName evidence="5">Signal recognition particle receptor subunit beta</fullName>
    </submittedName>
</protein>
<dbReference type="PANTHER" id="PTHR42708">
    <property type="entry name" value="ATP/GTP-BINDING PROTEIN-RELATED"/>
    <property type="match status" value="1"/>
</dbReference>
<dbReference type="InterPro" id="IPR027417">
    <property type="entry name" value="P-loop_NTPase"/>
</dbReference>
<dbReference type="PANTHER" id="PTHR42708:SF1">
    <property type="entry name" value="GLIDING MOTILITY PROTEIN MGLA"/>
    <property type="match status" value="1"/>
</dbReference>
<evidence type="ECO:0000256" key="1">
    <source>
        <dbReference type="ARBA" id="ARBA00005290"/>
    </source>
</evidence>
<dbReference type="Proteomes" id="UP001519332">
    <property type="component" value="Unassembled WGS sequence"/>
</dbReference>